<evidence type="ECO:0000259" key="2">
    <source>
        <dbReference type="PROSITE" id="PS50076"/>
    </source>
</evidence>
<feature type="region of interest" description="Disordered" evidence="1">
    <location>
        <begin position="301"/>
        <end position="329"/>
    </location>
</feature>
<dbReference type="Proteomes" id="UP001345219">
    <property type="component" value="Chromosome 4"/>
</dbReference>
<comment type="caution">
    <text evidence="3">The sequence shown here is derived from an EMBL/GenBank/DDBJ whole genome shotgun (WGS) entry which is preliminary data.</text>
</comment>
<sequence>MECNKDEAIRAKEIVEIRLSKGEFSGALHVAQRAHRLYPELQNISQLLAVCEVHSSAEKMFGSEKDWYGILQIEKSADEITIMKQYKKLALLLHPDKNKYVGSEAAFKIIGEAKRILSDRENRSSYDIKLRSFVNIDQQHMPPYAPKQKSVAVPMKVKSFLMICSTCRVEHRCSTEFFGREVRCQTCRTLFKAYENGQWTGAATSSHRRSGAAKKETFHDAPPKVAKDTKYQYIPISKKRTMEFLSKKKVSANNNSCLKTQAGVNGTAKEGTRNDGEGSMPKVDARKVENMTNLKTNSWKRQRNDCPIGSGITSEKVNGESNMENGGNPSQSCCDPGLFHPSCRSTRQKQHFSYNEDKECKDRDNFVSSNKSSTLCVGEDGSCVQENIGSSVAVEDKNDVKLTDPNDGATLNDNNAASPKVLLCPDAEFCDFE</sequence>
<name>A0AAN7PN08_9MYRT</name>
<dbReference type="PRINTS" id="PR00625">
    <property type="entry name" value="JDOMAIN"/>
</dbReference>
<gene>
    <name evidence="3" type="ORF">SAY87_004731</name>
</gene>
<evidence type="ECO:0000256" key="1">
    <source>
        <dbReference type="SAM" id="MobiDB-lite"/>
    </source>
</evidence>
<proteinExistence type="predicted"/>
<reference evidence="3 4" key="1">
    <citation type="journal article" date="2023" name="Hortic Res">
        <title>Pangenome of water caltrop reveals structural variations and asymmetric subgenome divergence after allopolyploidization.</title>
        <authorList>
            <person name="Zhang X."/>
            <person name="Chen Y."/>
            <person name="Wang L."/>
            <person name="Yuan Y."/>
            <person name="Fang M."/>
            <person name="Shi L."/>
            <person name="Lu R."/>
            <person name="Comes H.P."/>
            <person name="Ma Y."/>
            <person name="Chen Y."/>
            <person name="Huang G."/>
            <person name="Zhou Y."/>
            <person name="Zheng Z."/>
            <person name="Qiu Y."/>
        </authorList>
    </citation>
    <scope>NUCLEOTIDE SEQUENCE [LARGE SCALE GENOMIC DNA]</scope>
    <source>
        <tissue evidence="3">Roots</tissue>
    </source>
</reference>
<dbReference type="InterPro" id="IPR001623">
    <property type="entry name" value="DnaJ_domain"/>
</dbReference>
<dbReference type="EMBL" id="JAXIOK010000017">
    <property type="protein sequence ID" value="KAK4751249.1"/>
    <property type="molecule type" value="Genomic_DNA"/>
</dbReference>
<dbReference type="PANTHER" id="PTHR44137:SF57">
    <property type="entry name" value="CHAPERONE DNAJ-DOMAIN PROTEIN"/>
    <property type="match status" value="1"/>
</dbReference>
<dbReference type="Gene3D" id="1.10.287.110">
    <property type="entry name" value="DnaJ domain"/>
    <property type="match status" value="1"/>
</dbReference>
<feature type="domain" description="J" evidence="2">
    <location>
        <begin position="66"/>
        <end position="130"/>
    </location>
</feature>
<dbReference type="PROSITE" id="PS50076">
    <property type="entry name" value="DNAJ_2"/>
    <property type="match status" value="1"/>
</dbReference>
<protein>
    <recommendedName>
        <fullName evidence="2">J domain-containing protein</fullName>
    </recommendedName>
</protein>
<dbReference type="SUPFAM" id="SSF46565">
    <property type="entry name" value="Chaperone J-domain"/>
    <property type="match status" value="1"/>
</dbReference>
<evidence type="ECO:0000313" key="4">
    <source>
        <dbReference type="Proteomes" id="UP001345219"/>
    </source>
</evidence>
<dbReference type="AlphaFoldDB" id="A0AAN7PN08"/>
<keyword evidence="4" id="KW-1185">Reference proteome</keyword>
<accession>A0AAN7PN08</accession>
<evidence type="ECO:0000313" key="3">
    <source>
        <dbReference type="EMBL" id="KAK4751249.1"/>
    </source>
</evidence>
<dbReference type="Pfam" id="PF00226">
    <property type="entry name" value="DnaJ"/>
    <property type="match status" value="1"/>
</dbReference>
<organism evidence="3 4">
    <name type="scientific">Trapa incisa</name>
    <dbReference type="NCBI Taxonomy" id="236973"/>
    <lineage>
        <taxon>Eukaryota</taxon>
        <taxon>Viridiplantae</taxon>
        <taxon>Streptophyta</taxon>
        <taxon>Embryophyta</taxon>
        <taxon>Tracheophyta</taxon>
        <taxon>Spermatophyta</taxon>
        <taxon>Magnoliopsida</taxon>
        <taxon>eudicotyledons</taxon>
        <taxon>Gunneridae</taxon>
        <taxon>Pentapetalae</taxon>
        <taxon>rosids</taxon>
        <taxon>malvids</taxon>
        <taxon>Myrtales</taxon>
        <taxon>Lythraceae</taxon>
        <taxon>Trapa</taxon>
    </lineage>
</organism>
<dbReference type="PANTHER" id="PTHR44137">
    <property type="entry name" value="BNAC03G44070D PROTEIN"/>
    <property type="match status" value="1"/>
</dbReference>
<dbReference type="CDD" id="cd06257">
    <property type="entry name" value="DnaJ"/>
    <property type="match status" value="1"/>
</dbReference>
<dbReference type="SMART" id="SM00271">
    <property type="entry name" value="DnaJ"/>
    <property type="match status" value="1"/>
</dbReference>
<feature type="compositionally biased region" description="Polar residues" evidence="1">
    <location>
        <begin position="311"/>
        <end position="329"/>
    </location>
</feature>
<dbReference type="InterPro" id="IPR036869">
    <property type="entry name" value="J_dom_sf"/>
</dbReference>